<dbReference type="SUPFAM" id="SSF141371">
    <property type="entry name" value="PilZ domain-like"/>
    <property type="match status" value="1"/>
</dbReference>
<evidence type="ECO:0000259" key="2">
    <source>
        <dbReference type="Pfam" id="PF07238"/>
    </source>
</evidence>
<evidence type="ECO:0000313" key="4">
    <source>
        <dbReference type="Proteomes" id="UP000552757"/>
    </source>
</evidence>
<evidence type="ECO:0000256" key="1">
    <source>
        <dbReference type="SAM" id="MobiDB-lite"/>
    </source>
</evidence>
<reference evidence="3 4" key="1">
    <citation type="submission" date="2020-08" db="EMBL/GenBank/DDBJ databases">
        <title>Genomic Encyclopedia of Type Strains, Phase IV (KMG-IV): sequencing the most valuable type-strain genomes for metagenomic binning, comparative biology and taxonomic classification.</title>
        <authorList>
            <person name="Goeker M."/>
        </authorList>
    </citation>
    <scope>NUCLEOTIDE SEQUENCE [LARGE SCALE GENOMIC DNA]</scope>
    <source>
        <strain evidence="3 4">DSM 29348</strain>
    </source>
</reference>
<accession>A0A7W6DIH3</accession>
<name>A0A7W6DIH3_9SPHN</name>
<sequence length="122" mass="13974">MAQTDGKDMSAEQSQQIERKGRMAERRHVMISVKVRRPGESWFVSRIADLSITGFRLQSFMRLQVGAELWIMLPGFEGRRARVQWTRAHEAGCTFERPLHPAIWDHILRKALTAEAQGSAGR</sequence>
<dbReference type="GO" id="GO:0035438">
    <property type="term" value="F:cyclic-di-GMP binding"/>
    <property type="evidence" value="ECO:0007669"/>
    <property type="project" value="InterPro"/>
</dbReference>
<proteinExistence type="predicted"/>
<protein>
    <recommendedName>
        <fullName evidence="2">PilZ domain-containing protein</fullName>
    </recommendedName>
</protein>
<feature type="region of interest" description="Disordered" evidence="1">
    <location>
        <begin position="1"/>
        <end position="23"/>
    </location>
</feature>
<evidence type="ECO:0000313" key="3">
    <source>
        <dbReference type="EMBL" id="MBB3983377.1"/>
    </source>
</evidence>
<dbReference type="Proteomes" id="UP000552757">
    <property type="component" value="Unassembled WGS sequence"/>
</dbReference>
<feature type="compositionally biased region" description="Basic and acidic residues" evidence="1">
    <location>
        <begin position="1"/>
        <end position="10"/>
    </location>
</feature>
<gene>
    <name evidence="3" type="ORF">GGR44_003065</name>
</gene>
<dbReference type="Pfam" id="PF07238">
    <property type="entry name" value="PilZ"/>
    <property type="match status" value="1"/>
</dbReference>
<dbReference type="InterPro" id="IPR009875">
    <property type="entry name" value="PilZ_domain"/>
</dbReference>
<dbReference type="AlphaFoldDB" id="A0A7W6DIH3"/>
<feature type="domain" description="PilZ" evidence="2">
    <location>
        <begin position="22"/>
        <end position="107"/>
    </location>
</feature>
<keyword evidence="4" id="KW-1185">Reference proteome</keyword>
<comment type="caution">
    <text evidence="3">The sequence shown here is derived from an EMBL/GenBank/DDBJ whole genome shotgun (WGS) entry which is preliminary data.</text>
</comment>
<organism evidence="3 4">
    <name type="scientific">Sphingobium fontiphilum</name>
    <dbReference type="NCBI Taxonomy" id="944425"/>
    <lineage>
        <taxon>Bacteria</taxon>
        <taxon>Pseudomonadati</taxon>
        <taxon>Pseudomonadota</taxon>
        <taxon>Alphaproteobacteria</taxon>
        <taxon>Sphingomonadales</taxon>
        <taxon>Sphingomonadaceae</taxon>
        <taxon>Sphingobium</taxon>
    </lineage>
</organism>
<dbReference type="EMBL" id="JACIEB010000008">
    <property type="protein sequence ID" value="MBB3983377.1"/>
    <property type="molecule type" value="Genomic_DNA"/>
</dbReference>